<dbReference type="NCBIfam" id="NF047619">
    <property type="entry name" value="NADase_discoid"/>
    <property type="match status" value="1"/>
</dbReference>
<dbReference type="Proteomes" id="UP000552097">
    <property type="component" value="Unassembled WGS sequence"/>
</dbReference>
<keyword evidence="5" id="KW-1185">Reference proteome</keyword>
<evidence type="ECO:0000313" key="5">
    <source>
        <dbReference type="Proteomes" id="UP000552097"/>
    </source>
</evidence>
<dbReference type="RefSeq" id="WP_184918695.1">
    <property type="nucleotide sequence ID" value="NZ_JACHMO010000001.1"/>
</dbReference>
<dbReference type="AlphaFoldDB" id="A0A7W9HH83"/>
<evidence type="ECO:0000256" key="2">
    <source>
        <dbReference type="SAM" id="Phobius"/>
    </source>
</evidence>
<gene>
    <name evidence="4" type="ORF">F4560_001923</name>
</gene>
<evidence type="ECO:0000313" key="4">
    <source>
        <dbReference type="EMBL" id="MBB5802155.1"/>
    </source>
</evidence>
<comment type="caution">
    <text evidence="4">The sequence shown here is derived from an EMBL/GenBank/DDBJ whole genome shotgun (WGS) entry which is preliminary data.</text>
</comment>
<dbReference type="InterPro" id="IPR026870">
    <property type="entry name" value="Zinc_ribbon_dom"/>
</dbReference>
<keyword evidence="2" id="KW-0472">Membrane</keyword>
<dbReference type="Pfam" id="PF13240">
    <property type="entry name" value="Zn_Ribbon_1"/>
    <property type="match status" value="1"/>
</dbReference>
<keyword evidence="2" id="KW-0812">Transmembrane</keyword>
<dbReference type="EMBL" id="JACHMO010000001">
    <property type="protein sequence ID" value="MBB5802155.1"/>
    <property type="molecule type" value="Genomic_DNA"/>
</dbReference>
<name>A0A7W9HH83_9PSEU</name>
<dbReference type="InterPro" id="IPR057561">
    <property type="entry name" value="NADase_transloc"/>
</dbReference>
<proteinExistence type="predicted"/>
<feature type="domain" description="Zinc-ribbon" evidence="3">
    <location>
        <begin position="4"/>
        <end position="23"/>
    </location>
</feature>
<accession>A0A7W9HH83</accession>
<protein>
    <recommendedName>
        <fullName evidence="3">Zinc-ribbon domain-containing protein</fullName>
    </recommendedName>
</protein>
<organism evidence="4 5">
    <name type="scientific">Saccharothrix ecbatanensis</name>
    <dbReference type="NCBI Taxonomy" id="1105145"/>
    <lineage>
        <taxon>Bacteria</taxon>
        <taxon>Bacillati</taxon>
        <taxon>Actinomycetota</taxon>
        <taxon>Actinomycetes</taxon>
        <taxon>Pseudonocardiales</taxon>
        <taxon>Pseudonocardiaceae</taxon>
        <taxon>Saccharothrix</taxon>
    </lineage>
</organism>
<feature type="region of interest" description="Disordered" evidence="1">
    <location>
        <begin position="60"/>
        <end position="91"/>
    </location>
</feature>
<keyword evidence="2" id="KW-1133">Transmembrane helix</keyword>
<feature type="transmembrane region" description="Helical" evidence="2">
    <location>
        <begin position="152"/>
        <end position="173"/>
    </location>
</feature>
<evidence type="ECO:0000256" key="1">
    <source>
        <dbReference type="SAM" id="MobiDB-lite"/>
    </source>
</evidence>
<evidence type="ECO:0000259" key="3">
    <source>
        <dbReference type="Pfam" id="PF13240"/>
    </source>
</evidence>
<sequence>MRLCTQCGAPMRDADDFCGNCGTYLGWAATPESAEPLTGPLTGPLAGPFAGPLAGPLAGPFAGPLAGPLAEQEPEKRPGPVPPGRPEARRPLPSAVDDEVVIGPPCPACGTANPPGRRFCRRCATPLVSSAVRKESPLTRRRWRWHGDRSRWLRRLVAVAACAVLLLAAILFYPNALALIEDIRDKTSTPVAVGPSSSTATAEVPGHPAAAAVDGLSNRYWGATAVGDTVEFGFATPFRLLSVVVHTGAGVEEKAFLGQARVTSVDMVVTSADGVNRTIPLPLADKVGPQRVDMAVSGVVRVRLVVQAAAGLAPGRHIALGEVEFFRRP</sequence>
<reference evidence="4 5" key="1">
    <citation type="submission" date="2020-08" db="EMBL/GenBank/DDBJ databases">
        <title>Sequencing the genomes of 1000 actinobacteria strains.</title>
        <authorList>
            <person name="Klenk H.-P."/>
        </authorList>
    </citation>
    <scope>NUCLEOTIDE SEQUENCE [LARGE SCALE GENOMIC DNA]</scope>
    <source>
        <strain evidence="4 5">DSM 45486</strain>
    </source>
</reference>